<feature type="signal peptide" evidence="1">
    <location>
        <begin position="1"/>
        <end position="18"/>
    </location>
</feature>
<dbReference type="AlphaFoldDB" id="A0AAV6P0W9"/>
<feature type="chain" id="PRO_5043473449" evidence="1">
    <location>
        <begin position="19"/>
        <end position="104"/>
    </location>
</feature>
<proteinExistence type="predicted"/>
<name>A0AAV6P0W9_9ROSI</name>
<organism evidence="2 3">
    <name type="scientific">Cucurbita argyrosperma subsp. sororia</name>
    <dbReference type="NCBI Taxonomy" id="37648"/>
    <lineage>
        <taxon>Eukaryota</taxon>
        <taxon>Viridiplantae</taxon>
        <taxon>Streptophyta</taxon>
        <taxon>Embryophyta</taxon>
        <taxon>Tracheophyta</taxon>
        <taxon>Spermatophyta</taxon>
        <taxon>Magnoliopsida</taxon>
        <taxon>eudicotyledons</taxon>
        <taxon>Gunneridae</taxon>
        <taxon>Pentapetalae</taxon>
        <taxon>rosids</taxon>
        <taxon>fabids</taxon>
        <taxon>Cucurbitales</taxon>
        <taxon>Cucurbitaceae</taxon>
        <taxon>Cucurbiteae</taxon>
        <taxon>Cucurbita</taxon>
    </lineage>
</organism>
<keyword evidence="1" id="KW-0732">Signal</keyword>
<evidence type="ECO:0000256" key="1">
    <source>
        <dbReference type="SAM" id="SignalP"/>
    </source>
</evidence>
<keyword evidence="3" id="KW-1185">Reference proteome</keyword>
<gene>
    <name evidence="2" type="ORF">SDJN03_02727</name>
</gene>
<evidence type="ECO:0000313" key="2">
    <source>
        <dbReference type="EMBL" id="KAG6605410.1"/>
    </source>
</evidence>
<sequence>MDRGILVLAFLVLQLSVSFESDDCGQFHSDDCGQFHSDANVEFESDTERYDLIKLSSPCSDRVTSMSIKLLVQEHFPGIIVTLSHYPPAQPILLLRNLYQLHKY</sequence>
<dbReference type="Proteomes" id="UP000685013">
    <property type="component" value="Chromosome 2"/>
</dbReference>
<dbReference type="EMBL" id="JAGKQH010000002">
    <property type="protein sequence ID" value="KAG6605410.1"/>
    <property type="molecule type" value="Genomic_DNA"/>
</dbReference>
<evidence type="ECO:0000313" key="3">
    <source>
        <dbReference type="Proteomes" id="UP000685013"/>
    </source>
</evidence>
<protein>
    <submittedName>
        <fullName evidence="2">Uncharacterized protein</fullName>
    </submittedName>
</protein>
<accession>A0AAV6P0W9</accession>
<feature type="non-terminal residue" evidence="2">
    <location>
        <position position="1"/>
    </location>
</feature>
<reference evidence="2 3" key="1">
    <citation type="journal article" date="2021" name="Hortic Res">
        <title>The domestication of Cucurbita argyrosperma as revealed by the genome of its wild relative.</title>
        <authorList>
            <person name="Barrera-Redondo J."/>
            <person name="Sanchez-de la Vega G."/>
            <person name="Aguirre-Liguori J.A."/>
            <person name="Castellanos-Morales G."/>
            <person name="Gutierrez-Guerrero Y.T."/>
            <person name="Aguirre-Dugua X."/>
            <person name="Aguirre-Planter E."/>
            <person name="Tenaillon M.I."/>
            <person name="Lira-Saade R."/>
            <person name="Eguiarte L.E."/>
        </authorList>
    </citation>
    <scope>NUCLEOTIDE SEQUENCE [LARGE SCALE GENOMIC DNA]</scope>
    <source>
        <strain evidence="2">JBR-2021</strain>
    </source>
</reference>
<comment type="caution">
    <text evidence="2">The sequence shown here is derived from an EMBL/GenBank/DDBJ whole genome shotgun (WGS) entry which is preliminary data.</text>
</comment>